<feature type="domain" description="Peptidase S1" evidence="3">
    <location>
        <begin position="107"/>
        <end position="288"/>
    </location>
</feature>
<sequence length="310" mass="34050">MIFQSSVFVSSAILSLSTFVHGVKILPEGPVPDDFVPPEALGEDPPIPEIIELSAEDMAAFRVADPNVNLAPPHPDFMKIPVEEQNLWERVIGTDDRVLHTDTSYPFSAIGRVQRQEGNTCTGTLIGPRHVATARHCYRDGQWISFSPGYFDGARNGVAYATQIFRSSTLLPGPGWTDCDFRDDYIILVLGNDRMGERFGYFGAKLVESNMVNAAPFRHIGYPGDRDGAQRPYRHDRINLRRYTDCQTGPMVTDADISGGHSAGGPIWLHWSDGGVYSFGVASAGDDNASLFSSGSNFYNSVIAARRDFP</sequence>
<dbReference type="GO" id="GO:0004252">
    <property type="term" value="F:serine-type endopeptidase activity"/>
    <property type="evidence" value="ECO:0007669"/>
    <property type="project" value="InterPro"/>
</dbReference>
<dbReference type="Gene3D" id="2.40.10.10">
    <property type="entry name" value="Trypsin-like serine proteases"/>
    <property type="match status" value="2"/>
</dbReference>
<protein>
    <recommendedName>
        <fullName evidence="3">Peptidase S1 domain-containing protein</fullName>
    </recommendedName>
</protein>
<proteinExistence type="predicted"/>
<dbReference type="AlphaFoldDB" id="A0AA39GLE8"/>
<evidence type="ECO:0000259" key="3">
    <source>
        <dbReference type="Pfam" id="PF00089"/>
    </source>
</evidence>
<feature type="signal peptide" evidence="2">
    <location>
        <begin position="1"/>
        <end position="22"/>
    </location>
</feature>
<evidence type="ECO:0000256" key="1">
    <source>
        <dbReference type="ARBA" id="ARBA00022729"/>
    </source>
</evidence>
<dbReference type="GO" id="GO:0006508">
    <property type="term" value="P:proteolysis"/>
    <property type="evidence" value="ECO:0007669"/>
    <property type="project" value="InterPro"/>
</dbReference>
<reference evidence="4" key="1">
    <citation type="submission" date="2022-10" db="EMBL/GenBank/DDBJ databases">
        <title>Determination and structural analysis of whole genome sequence of Sarocladium strictum F4-1.</title>
        <authorList>
            <person name="Hu L."/>
            <person name="Jiang Y."/>
        </authorList>
    </citation>
    <scope>NUCLEOTIDE SEQUENCE</scope>
    <source>
        <strain evidence="4">F4-1</strain>
    </source>
</reference>
<evidence type="ECO:0000313" key="5">
    <source>
        <dbReference type="Proteomes" id="UP001175261"/>
    </source>
</evidence>
<evidence type="ECO:0000313" key="4">
    <source>
        <dbReference type="EMBL" id="KAK0388783.1"/>
    </source>
</evidence>
<dbReference type="PANTHER" id="PTHR15462">
    <property type="entry name" value="SERINE PROTEASE"/>
    <property type="match status" value="1"/>
</dbReference>
<dbReference type="InterPro" id="IPR001254">
    <property type="entry name" value="Trypsin_dom"/>
</dbReference>
<comment type="caution">
    <text evidence="4">The sequence shown here is derived from an EMBL/GenBank/DDBJ whole genome shotgun (WGS) entry which is preliminary data.</text>
</comment>
<dbReference type="PANTHER" id="PTHR15462:SF8">
    <property type="entry name" value="SERINE PROTEASE"/>
    <property type="match status" value="1"/>
</dbReference>
<dbReference type="InterPro" id="IPR050966">
    <property type="entry name" value="Glutamyl_endopeptidase"/>
</dbReference>
<dbReference type="InterPro" id="IPR009003">
    <property type="entry name" value="Peptidase_S1_PA"/>
</dbReference>
<accession>A0AA39GLE8</accession>
<keyword evidence="5" id="KW-1185">Reference proteome</keyword>
<dbReference type="Pfam" id="PF00089">
    <property type="entry name" value="Trypsin"/>
    <property type="match status" value="1"/>
</dbReference>
<dbReference type="EMBL" id="JAPDFR010000003">
    <property type="protein sequence ID" value="KAK0388783.1"/>
    <property type="molecule type" value="Genomic_DNA"/>
</dbReference>
<dbReference type="Proteomes" id="UP001175261">
    <property type="component" value="Unassembled WGS sequence"/>
</dbReference>
<dbReference type="SUPFAM" id="SSF50494">
    <property type="entry name" value="Trypsin-like serine proteases"/>
    <property type="match status" value="1"/>
</dbReference>
<dbReference type="InterPro" id="IPR043504">
    <property type="entry name" value="Peptidase_S1_PA_chymotrypsin"/>
</dbReference>
<feature type="chain" id="PRO_5041341735" description="Peptidase S1 domain-containing protein" evidence="2">
    <location>
        <begin position="23"/>
        <end position="310"/>
    </location>
</feature>
<keyword evidence="1 2" id="KW-0732">Signal</keyword>
<evidence type="ECO:0000256" key="2">
    <source>
        <dbReference type="SAM" id="SignalP"/>
    </source>
</evidence>
<organism evidence="4 5">
    <name type="scientific">Sarocladium strictum</name>
    <name type="common">Black bundle disease fungus</name>
    <name type="synonym">Acremonium strictum</name>
    <dbReference type="NCBI Taxonomy" id="5046"/>
    <lineage>
        <taxon>Eukaryota</taxon>
        <taxon>Fungi</taxon>
        <taxon>Dikarya</taxon>
        <taxon>Ascomycota</taxon>
        <taxon>Pezizomycotina</taxon>
        <taxon>Sordariomycetes</taxon>
        <taxon>Hypocreomycetidae</taxon>
        <taxon>Hypocreales</taxon>
        <taxon>Sarocladiaceae</taxon>
        <taxon>Sarocladium</taxon>
    </lineage>
</organism>
<gene>
    <name evidence="4" type="ORF">NLU13_5026</name>
</gene>
<name>A0AA39GLE8_SARSR</name>